<sequence>MSDKAQTNRDFFLARLNKYVRVEEGHSGFIYAINGGVLPDL</sequence>
<keyword evidence="2" id="KW-1185">Reference proteome</keyword>
<accession>I1XMD5</accession>
<dbReference type="AlphaFoldDB" id="I1XMD5"/>
<dbReference type="STRING" id="754476.Q7A_2768"/>
<organism evidence="1 2">
    <name type="scientific">Methylophaga nitratireducenticrescens</name>
    <dbReference type="NCBI Taxonomy" id="754476"/>
    <lineage>
        <taxon>Bacteria</taxon>
        <taxon>Pseudomonadati</taxon>
        <taxon>Pseudomonadota</taxon>
        <taxon>Gammaproteobacteria</taxon>
        <taxon>Thiotrichales</taxon>
        <taxon>Piscirickettsiaceae</taxon>
        <taxon>Methylophaga</taxon>
    </lineage>
</organism>
<evidence type="ECO:0000313" key="2">
    <source>
        <dbReference type="Proteomes" id="UP000009144"/>
    </source>
</evidence>
<dbReference type="PATRIC" id="fig|754476.3.peg.2716"/>
<reference evidence="1 2" key="1">
    <citation type="journal article" date="2012" name="J. Bacteriol.">
        <title>Complete genome sequences of Methylophaga sp. strain JAM1 and Methylophaga sp. strain JAM7.</title>
        <authorList>
            <person name="Villeneuve C."/>
            <person name="Martineau C."/>
            <person name="Mauffrey F."/>
            <person name="Villemur R."/>
        </authorList>
    </citation>
    <scope>NUCLEOTIDE SEQUENCE [LARGE SCALE GENOMIC DNA]</scope>
    <source>
        <strain evidence="1 2">JAM1</strain>
    </source>
</reference>
<gene>
    <name evidence="1" type="ordered locus">Q7A_2768</name>
</gene>
<protein>
    <submittedName>
        <fullName evidence="1">Uncharacterized protein</fullName>
    </submittedName>
</protein>
<dbReference type="EMBL" id="CP003390">
    <property type="protein sequence ID" value="AFI85554.1"/>
    <property type="molecule type" value="Genomic_DNA"/>
</dbReference>
<reference evidence="1 2" key="2">
    <citation type="journal article" date="2013" name="Int. J. Syst. Evol. Microbiol.">
        <title>Methylophaga nitratireducenticrescens sp. nov. and Methylophaga frappieri sp. nov., isolated from the biofilm of the methanol-fed denitrification system treating the seawater at the Montreal Biodome.</title>
        <authorList>
            <person name="Villeneuve C."/>
            <person name="Martineau C."/>
            <person name="Mauffrey F."/>
            <person name="Villemur R."/>
        </authorList>
    </citation>
    <scope>NUCLEOTIDE SEQUENCE [LARGE SCALE GENOMIC DNA]</scope>
    <source>
        <strain evidence="1 2">JAM1</strain>
    </source>
</reference>
<evidence type="ECO:0000313" key="1">
    <source>
        <dbReference type="EMBL" id="AFI85554.1"/>
    </source>
</evidence>
<proteinExistence type="predicted"/>
<dbReference type="Proteomes" id="UP000009144">
    <property type="component" value="Chromosome"/>
</dbReference>
<name>I1XMD5_METNJ</name>
<dbReference type="HOGENOM" id="CLU_3272666_0_0_6"/>
<dbReference type="RefSeq" id="WP_014707915.1">
    <property type="nucleotide sequence ID" value="NC_017857.3"/>
</dbReference>